<dbReference type="GO" id="GO:0000981">
    <property type="term" value="F:DNA-binding transcription factor activity, RNA polymerase II-specific"/>
    <property type="evidence" value="ECO:0007669"/>
    <property type="project" value="TreeGrafter"/>
</dbReference>
<dbReference type="GO" id="GO:0007224">
    <property type="term" value="P:smoothened signaling pathway"/>
    <property type="evidence" value="ECO:0007669"/>
    <property type="project" value="TreeGrafter"/>
</dbReference>
<dbReference type="FunFam" id="3.30.160.60:FF:000031">
    <property type="entry name" value="GLI family zinc finger 3"/>
    <property type="match status" value="1"/>
</dbReference>
<dbReference type="PANTHER" id="PTHR45718">
    <property type="entry name" value="TRANSCRIPTIONAL ACTIVATOR CUBITUS INTERRUPTUS"/>
    <property type="match status" value="1"/>
</dbReference>
<dbReference type="PROSITE" id="PS50157">
    <property type="entry name" value="ZINC_FINGER_C2H2_2"/>
    <property type="match status" value="2"/>
</dbReference>
<dbReference type="PANTHER" id="PTHR45718:SF6">
    <property type="entry name" value="ZINC FINGER PROTEIN GLI2"/>
    <property type="match status" value="1"/>
</dbReference>
<dbReference type="EMBL" id="LCTV02000010">
    <property type="protein sequence ID" value="PRQ71966.1"/>
    <property type="molecule type" value="Genomic_DNA"/>
</dbReference>
<dbReference type="InterPro" id="IPR056436">
    <property type="entry name" value="Znf-C2H2_ZIC1-5/GLI1-3-like"/>
</dbReference>
<evidence type="ECO:0000313" key="10">
    <source>
        <dbReference type="EMBL" id="CTR09310.1"/>
    </source>
</evidence>
<dbReference type="SMART" id="SM00355">
    <property type="entry name" value="ZnF_C2H2"/>
    <property type="match status" value="3"/>
</dbReference>
<evidence type="ECO:0000256" key="7">
    <source>
        <dbReference type="PROSITE-ProRule" id="PRU00042"/>
    </source>
</evidence>
<dbReference type="PROSITE" id="PS00028">
    <property type="entry name" value="ZINC_FINGER_C2H2_1"/>
    <property type="match status" value="2"/>
</dbReference>
<dbReference type="GO" id="GO:0008270">
    <property type="term" value="F:zinc ion binding"/>
    <property type="evidence" value="ECO:0007669"/>
    <property type="project" value="UniProtKB-KW"/>
</dbReference>
<dbReference type="GO" id="GO:0000978">
    <property type="term" value="F:RNA polymerase II cis-regulatory region sequence-specific DNA binding"/>
    <property type="evidence" value="ECO:0007669"/>
    <property type="project" value="TreeGrafter"/>
</dbReference>
<keyword evidence="3" id="KW-0677">Repeat</keyword>
<feature type="compositionally biased region" description="Low complexity" evidence="8">
    <location>
        <begin position="43"/>
        <end position="53"/>
    </location>
</feature>
<dbReference type="Pfam" id="PF00096">
    <property type="entry name" value="zf-C2H2"/>
    <property type="match status" value="1"/>
</dbReference>
<dbReference type="Pfam" id="PF23561">
    <property type="entry name" value="zf-C2H2_15"/>
    <property type="match status" value="1"/>
</dbReference>
<feature type="region of interest" description="Disordered" evidence="8">
    <location>
        <begin position="1"/>
        <end position="75"/>
    </location>
</feature>
<evidence type="ECO:0000256" key="8">
    <source>
        <dbReference type="SAM" id="MobiDB-lite"/>
    </source>
</evidence>
<comment type="subcellular location">
    <subcellularLocation>
        <location evidence="1">Nucleus</location>
    </subcellularLocation>
</comment>
<feature type="domain" description="C2H2-type" evidence="9">
    <location>
        <begin position="164"/>
        <end position="193"/>
    </location>
</feature>
<evidence type="ECO:0000256" key="4">
    <source>
        <dbReference type="ARBA" id="ARBA00022771"/>
    </source>
</evidence>
<protein>
    <submittedName>
        <fullName evidence="10">BY PROTMAP: gi|472584081|gb|EMS21687.1| zinc finger, C2H2-type, Ino80 complex subunit Iec1 [Rhodosporidium toruloides NP11] gi|647394596|emb|CDR35827.1| RHTO0S01e07954g1_1 [Rhodosporidium toruloides]</fullName>
    </submittedName>
</protein>
<dbReference type="EMBL" id="CWKI01000010">
    <property type="protein sequence ID" value="CTR09310.1"/>
    <property type="molecule type" value="Genomic_DNA"/>
</dbReference>
<dbReference type="STRING" id="5286.A0A0K3CLK0"/>
<proteinExistence type="predicted"/>
<dbReference type="Proteomes" id="UP000199069">
    <property type="component" value="Unassembled WGS sequence"/>
</dbReference>
<dbReference type="Gene3D" id="3.30.160.60">
    <property type="entry name" value="Classic Zinc Finger"/>
    <property type="match status" value="3"/>
</dbReference>
<dbReference type="GO" id="GO:0005634">
    <property type="term" value="C:nucleus"/>
    <property type="evidence" value="ECO:0007669"/>
    <property type="project" value="UniProtKB-SubCell"/>
</dbReference>
<dbReference type="FunFam" id="3.30.160.60:FF:000201">
    <property type="entry name" value="C2H2 finger domain protein (Gli3)"/>
    <property type="match status" value="1"/>
</dbReference>
<dbReference type="OMA" id="ARCEWGN"/>
<evidence type="ECO:0000256" key="5">
    <source>
        <dbReference type="ARBA" id="ARBA00022833"/>
    </source>
</evidence>
<evidence type="ECO:0000313" key="11">
    <source>
        <dbReference type="EMBL" id="PRQ71966.1"/>
    </source>
</evidence>
<dbReference type="SUPFAM" id="SSF57667">
    <property type="entry name" value="beta-beta-alpha zinc fingers"/>
    <property type="match status" value="2"/>
</dbReference>
<keyword evidence="12" id="KW-1185">Reference proteome</keyword>
<feature type="region of interest" description="Disordered" evidence="8">
    <location>
        <begin position="190"/>
        <end position="239"/>
    </location>
</feature>
<evidence type="ECO:0000256" key="1">
    <source>
        <dbReference type="ARBA" id="ARBA00004123"/>
    </source>
</evidence>
<evidence type="ECO:0000259" key="9">
    <source>
        <dbReference type="PROSITE" id="PS50157"/>
    </source>
</evidence>
<reference evidence="11 13" key="2">
    <citation type="journal article" date="2018" name="Elife">
        <title>Functional genomics of lipid metabolism in the oleaginous yeast Rhodosporidium toruloides.</title>
        <authorList>
            <person name="Coradetti S.T."/>
            <person name="Pinel D."/>
            <person name="Geiselman G."/>
            <person name="Ito M."/>
            <person name="Mondo S."/>
            <person name="Reilly M.C."/>
            <person name="Cheng Y.F."/>
            <person name="Bauer S."/>
            <person name="Grigoriev I."/>
            <person name="Gladden J.M."/>
            <person name="Simmons B.A."/>
            <person name="Brem R."/>
            <person name="Arkin A.P."/>
            <person name="Skerker J.M."/>
        </authorList>
    </citation>
    <scope>NUCLEOTIDE SEQUENCE [LARGE SCALE GENOMIC DNA]</scope>
    <source>
        <strain evidence="11 13">NBRC 0880</strain>
    </source>
</reference>
<keyword evidence="6" id="KW-0539">Nucleus</keyword>
<evidence type="ECO:0000256" key="6">
    <source>
        <dbReference type="ARBA" id="ARBA00023242"/>
    </source>
</evidence>
<feature type="domain" description="C2H2-type" evidence="9">
    <location>
        <begin position="131"/>
        <end position="163"/>
    </location>
</feature>
<dbReference type="Proteomes" id="UP000239560">
    <property type="component" value="Unassembled WGS sequence"/>
</dbReference>
<evidence type="ECO:0000256" key="3">
    <source>
        <dbReference type="ARBA" id="ARBA00022737"/>
    </source>
</evidence>
<accession>A0A0K3CLK0</accession>
<sequence length="366" mass="39212">MASVSAAAVAGITTRSRSRSRSSSLSSLSASPSSSQKRRRRSPSISSSSSSLPEADSEEDELAPTSGRPRTRAEKYGFDPTQLTLARCEWGNCGMEFWELEPLVQHVNDVHAFPLDDPNHPANKRGAAASYICNWAGCARRGKSQGSKFALVAHLRSHTGEKPFTCPRAECDKSFTRTDALQKHMRVQHGDKIVAGRQPPGSRINVDEDGGGTGKGKGKGKKRKTRAGSEDSAFGAGGGDDDAAFYGGAGGVEGGEDGEEATTYGADELAAFAAHPHLSHEFVVYVLAKAKYAYLIGEHEGLAGELEALLARENELQMEKDELVKGILRKEIGPAEDPAGKHALEQFLSAYNHEPRAYPEDWGGSK</sequence>
<dbReference type="OrthoDB" id="3437960at2759"/>
<dbReference type="InterPro" id="IPR036236">
    <property type="entry name" value="Znf_C2H2_sf"/>
</dbReference>
<keyword evidence="5" id="KW-0862">Zinc</keyword>
<dbReference type="InterPro" id="IPR043359">
    <property type="entry name" value="GLI-like"/>
</dbReference>
<feature type="compositionally biased region" description="Basic residues" evidence="8">
    <location>
        <begin position="216"/>
        <end position="226"/>
    </location>
</feature>
<evidence type="ECO:0000313" key="13">
    <source>
        <dbReference type="Proteomes" id="UP000239560"/>
    </source>
</evidence>
<keyword evidence="4 7" id="KW-0863">Zinc-finger</keyword>
<organism evidence="10 12">
    <name type="scientific">Rhodotorula toruloides</name>
    <name type="common">Yeast</name>
    <name type="synonym">Rhodosporidium toruloides</name>
    <dbReference type="NCBI Taxonomy" id="5286"/>
    <lineage>
        <taxon>Eukaryota</taxon>
        <taxon>Fungi</taxon>
        <taxon>Dikarya</taxon>
        <taxon>Basidiomycota</taxon>
        <taxon>Pucciniomycotina</taxon>
        <taxon>Microbotryomycetes</taxon>
        <taxon>Sporidiobolales</taxon>
        <taxon>Sporidiobolaceae</taxon>
        <taxon>Rhodotorula</taxon>
    </lineage>
</organism>
<gene>
    <name evidence="10" type="primary">FGENESH: predicted gene_10.8</name>
    <name evidence="11" type="ORF">AAT19DRAFT_9305</name>
    <name evidence="10" type="ORF">BN2166_0051710</name>
</gene>
<name>A0A0K3CLK0_RHOTO</name>
<evidence type="ECO:0000313" key="12">
    <source>
        <dbReference type="Proteomes" id="UP000199069"/>
    </source>
</evidence>
<dbReference type="AlphaFoldDB" id="A0A0K3CLK0"/>
<reference evidence="10 12" key="1">
    <citation type="submission" date="2015-07" db="EMBL/GenBank/DDBJ databases">
        <authorList>
            <person name="Cajimat M.N.B."/>
            <person name="Milazzo M.L."/>
            <person name="Fulhorst C.F."/>
        </authorList>
    </citation>
    <scope>NUCLEOTIDE SEQUENCE [LARGE SCALE GENOMIC DNA]</scope>
    <source>
        <strain evidence="10">Single colony</strain>
    </source>
</reference>
<evidence type="ECO:0000256" key="2">
    <source>
        <dbReference type="ARBA" id="ARBA00022723"/>
    </source>
</evidence>
<dbReference type="InterPro" id="IPR013087">
    <property type="entry name" value="Znf_C2H2_type"/>
</dbReference>
<keyword evidence="2" id="KW-0479">Metal-binding</keyword>
<feature type="compositionally biased region" description="Low complexity" evidence="8">
    <location>
        <begin position="21"/>
        <end position="35"/>
    </location>
</feature>